<keyword evidence="3" id="KW-0131">Cell cycle</keyword>
<dbReference type="PANTHER" id="PTHR12169:SF6">
    <property type="entry name" value="AFG1-LIKE ATPASE"/>
    <property type="match status" value="1"/>
</dbReference>
<feature type="region of interest" description="Disordered" evidence="4">
    <location>
        <begin position="1"/>
        <end position="26"/>
    </location>
</feature>
<evidence type="ECO:0000313" key="6">
    <source>
        <dbReference type="Proteomes" id="UP000250025"/>
    </source>
</evidence>
<keyword evidence="3 5" id="KW-0132">Cell division</keyword>
<protein>
    <recommendedName>
        <fullName evidence="3">Cell division protein ZapE</fullName>
    </recommendedName>
    <alternativeName>
        <fullName evidence="3">Z ring-associated protein ZapE</fullName>
    </alternativeName>
</protein>
<comment type="subunit">
    <text evidence="3">Interacts with FtsZ.</text>
</comment>
<gene>
    <name evidence="3" type="primary">zapE</name>
    <name evidence="5" type="ORF">B9G99_16260</name>
</gene>
<proteinExistence type="inferred from homology"/>
<evidence type="ECO:0000256" key="3">
    <source>
        <dbReference type="HAMAP-Rule" id="MF_01919"/>
    </source>
</evidence>
<dbReference type="GO" id="GO:0005524">
    <property type="term" value="F:ATP binding"/>
    <property type="evidence" value="ECO:0007669"/>
    <property type="project" value="UniProtKB-UniRule"/>
</dbReference>
<keyword evidence="2 3" id="KW-0067">ATP-binding</keyword>
<keyword evidence="1 3" id="KW-0547">Nucleotide-binding</keyword>
<evidence type="ECO:0000313" key="5">
    <source>
        <dbReference type="EMBL" id="ARS54645.1"/>
    </source>
</evidence>
<dbReference type="PANTHER" id="PTHR12169">
    <property type="entry name" value="ATPASE N2B"/>
    <property type="match status" value="1"/>
</dbReference>
<dbReference type="AlphaFoldDB" id="A0A2Z2HAV0"/>
<dbReference type="NCBIfam" id="NF040713">
    <property type="entry name" value="ZapE"/>
    <property type="match status" value="1"/>
</dbReference>
<dbReference type="InterPro" id="IPR027417">
    <property type="entry name" value="P-loop_NTPase"/>
</dbReference>
<comment type="similarity">
    <text evidence="3">Belongs to the AFG1 ATPase family. ZapE subfamily.</text>
</comment>
<dbReference type="HAMAP" id="MF_01919">
    <property type="entry name" value="ZapE"/>
    <property type="match status" value="1"/>
</dbReference>
<feature type="binding site" evidence="3">
    <location>
        <begin position="88"/>
        <end position="95"/>
    </location>
    <ligand>
        <name>ATP</name>
        <dbReference type="ChEBI" id="CHEBI:30616"/>
    </ligand>
</feature>
<evidence type="ECO:0000256" key="4">
    <source>
        <dbReference type="SAM" id="MobiDB-lite"/>
    </source>
</evidence>
<dbReference type="Gene3D" id="3.40.50.300">
    <property type="entry name" value="P-loop containing nucleotide triphosphate hydrolases"/>
    <property type="match status" value="1"/>
</dbReference>
<keyword evidence="6" id="KW-1185">Reference proteome</keyword>
<comment type="function">
    <text evidence="3">Reduces the stability of FtsZ polymers in the presence of ATP.</text>
</comment>
<comment type="subcellular location">
    <subcellularLocation>
        <location evidence="3">Cytoplasm</location>
    </subcellularLocation>
</comment>
<accession>A0A2Z2HAV0</accession>
<keyword evidence="3" id="KW-0378">Hydrolase</keyword>
<sequence length="383" mass="43396">MSRLSPREQYRQDLEREGFQHDSSQEKAVEHLQRLYEALTSRPRPKPATVAADSGIKSKMSGFFGRKSAPSTPAAPAEPDVKGLYFWGGVGRGKTWLVDTFHDSLPFDDKMRTHFHRFMQRVHKELEVHKGQKNPLTQVAAKLAGEARVICLDEFFVKDITDAMILGNLLDALFAQGVVLVTTSNIVPDELYKNGLQRDRFLPAIDLLNRHCEVVNVDAGIDYRMRTLTRKEVFHTPPGDSADEALQESFVHLAGEPGEEETLRINGRALKARRCHEGVVWFDFKTLCDGPRSQNDYIELSRQYHSVLISNVPVMGAAIEDQARRFINLVDEFYDRAVKLVMSAEAEPESLYSGGELAFEFERTVSRLQEMQSSEYLALTHKP</sequence>
<reference evidence="5 6" key="1">
    <citation type="journal article" date="2017" name="Int. J. Syst. Evol. Microbiol.">
        <title>Kushneria konosiri sp. nov., isolated from the Korean salt-fermented seafood Daemi-jeot.</title>
        <authorList>
            <person name="Yun J.H."/>
            <person name="Park S.K."/>
            <person name="Lee J.Y."/>
            <person name="Jung M.J."/>
            <person name="Bae J.W."/>
        </authorList>
    </citation>
    <scope>NUCLEOTIDE SEQUENCE [LARGE SCALE GENOMIC DNA]</scope>
    <source>
        <strain evidence="5 6">X49</strain>
    </source>
</reference>
<dbReference type="InterPro" id="IPR005654">
    <property type="entry name" value="ATPase_AFG1-like"/>
</dbReference>
<dbReference type="Pfam" id="PF03969">
    <property type="entry name" value="AFG1_ATPase"/>
    <property type="match status" value="1"/>
</dbReference>
<dbReference type="GO" id="GO:0005737">
    <property type="term" value="C:cytoplasm"/>
    <property type="evidence" value="ECO:0007669"/>
    <property type="project" value="UniProtKB-SubCell"/>
</dbReference>
<dbReference type="EMBL" id="CP021323">
    <property type="protein sequence ID" value="ARS54645.1"/>
    <property type="molecule type" value="Genomic_DNA"/>
</dbReference>
<dbReference type="GO" id="GO:0016887">
    <property type="term" value="F:ATP hydrolysis activity"/>
    <property type="evidence" value="ECO:0007669"/>
    <property type="project" value="UniProtKB-UniRule"/>
</dbReference>
<dbReference type="KEGG" id="kus:B9G99_16260"/>
<dbReference type="GO" id="GO:0032153">
    <property type="term" value="C:cell division site"/>
    <property type="evidence" value="ECO:0007669"/>
    <property type="project" value="TreeGrafter"/>
</dbReference>
<dbReference type="OrthoDB" id="9774491at2"/>
<dbReference type="RefSeq" id="WP_086623533.1">
    <property type="nucleotide sequence ID" value="NZ_CP021323.1"/>
</dbReference>
<evidence type="ECO:0000256" key="2">
    <source>
        <dbReference type="ARBA" id="ARBA00022840"/>
    </source>
</evidence>
<dbReference type="GO" id="GO:0051301">
    <property type="term" value="P:cell division"/>
    <property type="evidence" value="ECO:0007669"/>
    <property type="project" value="UniProtKB-UniRule"/>
</dbReference>
<organism evidence="5 6">
    <name type="scientific">Kushneria konosiri</name>
    <dbReference type="NCBI Taxonomy" id="698828"/>
    <lineage>
        <taxon>Bacteria</taxon>
        <taxon>Pseudomonadati</taxon>
        <taxon>Pseudomonadota</taxon>
        <taxon>Gammaproteobacteria</taxon>
        <taxon>Oceanospirillales</taxon>
        <taxon>Halomonadaceae</taxon>
        <taxon>Kushneria</taxon>
    </lineage>
</organism>
<evidence type="ECO:0000256" key="1">
    <source>
        <dbReference type="ARBA" id="ARBA00022741"/>
    </source>
</evidence>
<dbReference type="SUPFAM" id="SSF52540">
    <property type="entry name" value="P-loop containing nucleoside triphosphate hydrolases"/>
    <property type="match status" value="1"/>
</dbReference>
<dbReference type="Proteomes" id="UP000250025">
    <property type="component" value="Chromosome"/>
</dbReference>
<keyword evidence="3" id="KW-0963">Cytoplasm</keyword>
<name>A0A2Z2HAV0_9GAMM</name>
<dbReference type="InterPro" id="IPR030870">
    <property type="entry name" value="ZapE"/>
</dbReference>